<keyword evidence="5" id="KW-1015">Disulfide bond</keyword>
<feature type="domain" description="Glycosyl hydrolases family 22 (GH22)" evidence="9">
    <location>
        <begin position="90"/>
        <end position="108"/>
    </location>
</feature>
<dbReference type="PRINTS" id="PR00135">
    <property type="entry name" value="LYZLACT"/>
</dbReference>
<sequence>MRRSLTVVLALWATVLAPALGRVMDHCDVASTLLRLGAPRNQVSVWVCIAKWESSYNTGAVGPPNSDGSRDHGLFQINDRYWCSPPGTGCGVSCRSLEGDDIAPQWKCAKRVYKATKLQVGNGFKAWTTYAPHCAGDTSSYVAGCRLSTSDDDVQSSNAITQDIPVPVYGQWTAYGPPVPFVYPWNRSHFWTIHQILLNKRK</sequence>
<evidence type="ECO:0000256" key="4">
    <source>
        <dbReference type="ARBA" id="ARBA00022638"/>
    </source>
</evidence>
<dbReference type="PROSITE" id="PS51348">
    <property type="entry name" value="GLYCOSYL_HYDROL_F22_2"/>
    <property type="match status" value="1"/>
</dbReference>
<evidence type="ECO:0000256" key="5">
    <source>
        <dbReference type="ARBA" id="ARBA00023157"/>
    </source>
</evidence>
<dbReference type="Gene3D" id="1.10.530.10">
    <property type="match status" value="1"/>
</dbReference>
<protein>
    <recommendedName>
        <fullName evidence="3">lysozyme</fullName>
        <ecNumber evidence="3">3.2.1.17</ecNumber>
    </recommendedName>
</protein>
<keyword evidence="6" id="KW-0326">Glycosidase</keyword>
<dbReference type="PANTHER" id="PTHR11407">
    <property type="entry name" value="LYSOZYME C"/>
    <property type="match status" value="1"/>
</dbReference>
<dbReference type="SUPFAM" id="SSF53955">
    <property type="entry name" value="Lysozyme-like"/>
    <property type="match status" value="1"/>
</dbReference>
<dbReference type="CDD" id="cd16899">
    <property type="entry name" value="LYZ_C_invert"/>
    <property type="match status" value="1"/>
</dbReference>
<evidence type="ECO:0000256" key="3">
    <source>
        <dbReference type="ARBA" id="ARBA00012732"/>
    </source>
</evidence>
<keyword evidence="8" id="KW-0732">Signal</keyword>
<evidence type="ECO:0000256" key="1">
    <source>
        <dbReference type="ARBA" id="ARBA00000632"/>
    </source>
</evidence>
<gene>
    <name evidence="10" type="primary">LysA_1</name>
    <name evidence="10" type="ORF">g.55108</name>
</gene>
<evidence type="ECO:0000259" key="9">
    <source>
        <dbReference type="PROSITE" id="PS00128"/>
    </source>
</evidence>
<keyword evidence="4" id="KW-0929">Antimicrobial</keyword>
<feature type="chain" id="PRO_5007526854" description="lysozyme" evidence="8">
    <location>
        <begin position="22"/>
        <end position="202"/>
    </location>
</feature>
<name>A0A146L3D7_LYGHE</name>
<comment type="similarity">
    <text evidence="2 7">Belongs to the glycosyl hydrolase 22 family.</text>
</comment>
<dbReference type="SMART" id="SM00263">
    <property type="entry name" value="LYZ1"/>
    <property type="match status" value="1"/>
</dbReference>
<dbReference type="InterPro" id="IPR001916">
    <property type="entry name" value="Glyco_hydro_22"/>
</dbReference>
<evidence type="ECO:0000256" key="7">
    <source>
        <dbReference type="RuleBase" id="RU004440"/>
    </source>
</evidence>
<dbReference type="GO" id="GO:0003796">
    <property type="term" value="F:lysozyme activity"/>
    <property type="evidence" value="ECO:0007669"/>
    <property type="project" value="UniProtKB-EC"/>
</dbReference>
<evidence type="ECO:0000256" key="6">
    <source>
        <dbReference type="ARBA" id="ARBA00023295"/>
    </source>
</evidence>
<proteinExistence type="inferred from homology"/>
<feature type="signal peptide" evidence="8">
    <location>
        <begin position="1"/>
        <end position="21"/>
    </location>
</feature>
<dbReference type="PROSITE" id="PS00128">
    <property type="entry name" value="GLYCOSYL_HYDROL_F22_1"/>
    <property type="match status" value="1"/>
</dbReference>
<dbReference type="PANTHER" id="PTHR11407:SF63">
    <property type="entry name" value="LYSOZYME C"/>
    <property type="match status" value="1"/>
</dbReference>
<evidence type="ECO:0000256" key="2">
    <source>
        <dbReference type="ARBA" id="ARBA00010859"/>
    </source>
</evidence>
<dbReference type="GO" id="GO:0042742">
    <property type="term" value="P:defense response to bacterium"/>
    <property type="evidence" value="ECO:0007669"/>
    <property type="project" value="UniProtKB-KW"/>
</dbReference>
<evidence type="ECO:0000313" key="10">
    <source>
        <dbReference type="EMBL" id="JAQ02908.1"/>
    </source>
</evidence>
<dbReference type="FunFam" id="1.10.530.10:FF:000001">
    <property type="entry name" value="Lysozyme C"/>
    <property type="match status" value="1"/>
</dbReference>
<comment type="catalytic activity">
    <reaction evidence="1">
        <text>Hydrolysis of (1-&gt;4)-beta-linkages between N-acetylmuramic acid and N-acetyl-D-glucosamine residues in a peptidoglycan and between N-acetyl-D-glucosamine residues in chitodextrins.</text>
        <dbReference type="EC" id="3.2.1.17"/>
    </reaction>
</comment>
<dbReference type="AlphaFoldDB" id="A0A146L3D7"/>
<dbReference type="Pfam" id="PF00062">
    <property type="entry name" value="Lys"/>
    <property type="match status" value="1"/>
</dbReference>
<dbReference type="GO" id="GO:0031640">
    <property type="term" value="P:killing of cells of another organism"/>
    <property type="evidence" value="ECO:0007669"/>
    <property type="project" value="UniProtKB-KW"/>
</dbReference>
<keyword evidence="4" id="KW-0081">Bacteriolytic enzyme</keyword>
<accession>A0A146L3D7</accession>
<reference evidence="10" key="1">
    <citation type="journal article" date="2016" name="Gigascience">
        <title>De novo construction of an expanded transcriptome assembly for the western tarnished plant bug, Lygus hesperus.</title>
        <authorList>
            <person name="Tassone E.E."/>
            <person name="Geib S.M."/>
            <person name="Hall B."/>
            <person name="Fabrick J.A."/>
            <person name="Brent C.S."/>
            <person name="Hull J.J."/>
        </authorList>
    </citation>
    <scope>NUCLEOTIDE SEQUENCE</scope>
</reference>
<dbReference type="EC" id="3.2.1.17" evidence="3"/>
<evidence type="ECO:0000256" key="8">
    <source>
        <dbReference type="SAM" id="SignalP"/>
    </source>
</evidence>
<organism evidence="10">
    <name type="scientific">Lygus hesperus</name>
    <name type="common">Western plant bug</name>
    <dbReference type="NCBI Taxonomy" id="30085"/>
    <lineage>
        <taxon>Eukaryota</taxon>
        <taxon>Metazoa</taxon>
        <taxon>Ecdysozoa</taxon>
        <taxon>Arthropoda</taxon>
        <taxon>Hexapoda</taxon>
        <taxon>Insecta</taxon>
        <taxon>Pterygota</taxon>
        <taxon>Neoptera</taxon>
        <taxon>Paraneoptera</taxon>
        <taxon>Hemiptera</taxon>
        <taxon>Heteroptera</taxon>
        <taxon>Panheteroptera</taxon>
        <taxon>Cimicomorpha</taxon>
        <taxon>Miridae</taxon>
        <taxon>Mirini</taxon>
        <taxon>Lygus</taxon>
    </lineage>
</organism>
<dbReference type="InterPro" id="IPR023346">
    <property type="entry name" value="Lysozyme-like_dom_sf"/>
</dbReference>
<keyword evidence="6" id="KW-0378">Hydrolase</keyword>
<dbReference type="EMBL" id="GDHC01015721">
    <property type="protein sequence ID" value="JAQ02908.1"/>
    <property type="molecule type" value="Transcribed_RNA"/>
</dbReference>
<dbReference type="InterPro" id="IPR019799">
    <property type="entry name" value="Glyco_hydro_22_CS"/>
</dbReference>